<proteinExistence type="predicted"/>
<dbReference type="Pfam" id="PF02649">
    <property type="entry name" value="GCHY-1"/>
    <property type="match status" value="1"/>
</dbReference>
<dbReference type="RefSeq" id="WP_228857049.1">
    <property type="nucleotide sequence ID" value="NZ_AP024086.1"/>
</dbReference>
<evidence type="ECO:0000313" key="3">
    <source>
        <dbReference type="Proteomes" id="UP000826725"/>
    </source>
</evidence>
<dbReference type="AlphaFoldDB" id="A0A8D5FNP9"/>
<protein>
    <submittedName>
        <fullName evidence="2">GTP cyclohydrolase FolE2</fullName>
    </submittedName>
</protein>
<dbReference type="PANTHER" id="PTHR36445">
    <property type="entry name" value="GTP CYCLOHYDROLASE MPTA"/>
    <property type="match status" value="1"/>
</dbReference>
<dbReference type="Proteomes" id="UP000826725">
    <property type="component" value="Chromosome"/>
</dbReference>
<keyword evidence="1" id="KW-0378">Hydrolase</keyword>
<reference evidence="2" key="1">
    <citation type="submission" date="2020-09" db="EMBL/GenBank/DDBJ databases">
        <title>Desulfogranum mesoprofundum gen. nov., sp. nov., a novel mesophilic, sulfate-reducing chemolithoautotroph isolated from a deep-sea hydrothermal vent chimney in the Suiyo Seamount.</title>
        <authorList>
            <person name="Hashimoto Y."/>
            <person name="Nakagawa S."/>
        </authorList>
    </citation>
    <scope>NUCLEOTIDE SEQUENCE</scope>
    <source>
        <strain evidence="2">KT2</strain>
    </source>
</reference>
<dbReference type="PANTHER" id="PTHR36445:SF1">
    <property type="entry name" value="GTP CYCLOHYDROLASE MPTA"/>
    <property type="match status" value="1"/>
</dbReference>
<accession>A0A8D5FNP9</accession>
<dbReference type="GO" id="GO:0003934">
    <property type="term" value="F:GTP cyclohydrolase I activity"/>
    <property type="evidence" value="ECO:0007669"/>
    <property type="project" value="InterPro"/>
</dbReference>
<name>A0A8D5FNP9_9BACT</name>
<organism evidence="2 3">
    <name type="scientific">Desulfomarina profundi</name>
    <dbReference type="NCBI Taxonomy" id="2772557"/>
    <lineage>
        <taxon>Bacteria</taxon>
        <taxon>Pseudomonadati</taxon>
        <taxon>Thermodesulfobacteriota</taxon>
        <taxon>Desulfobulbia</taxon>
        <taxon>Desulfobulbales</taxon>
        <taxon>Desulfobulbaceae</taxon>
        <taxon>Desulfomarina</taxon>
    </lineage>
</organism>
<dbReference type="KEGG" id="dbk:DGMP_16680"/>
<sequence>MKDIQSLSDSRRINIKKVGVKTVSYPITVLDKAQHRQHTIATANMYVNLPHRFKGTHMSRFVEILNEFHGEITLQSFHRILAKMKSRLEAEASHLELEFPYFLKKNRNNGSSVLGNYNCSMHGSFEEEDDLQLRVEVPISLPMVEEKINRLPGSFGNWGRAEVCVRFNQFYWIEDLILLIEKAVEEEIETQAVKVRKNLSVEQLTRRVGESLESIEAIAWFSVTVHNFGEDCSTFATLESC</sequence>
<dbReference type="EMBL" id="AP024086">
    <property type="protein sequence ID" value="BCL60975.1"/>
    <property type="molecule type" value="Genomic_DNA"/>
</dbReference>
<evidence type="ECO:0000256" key="1">
    <source>
        <dbReference type="ARBA" id="ARBA00022801"/>
    </source>
</evidence>
<keyword evidence="3" id="KW-1185">Reference proteome</keyword>
<dbReference type="InterPro" id="IPR003801">
    <property type="entry name" value="GTP_cyclohydrolase_FolE2/MptA"/>
</dbReference>
<evidence type="ECO:0000313" key="2">
    <source>
        <dbReference type="EMBL" id="BCL60975.1"/>
    </source>
</evidence>
<gene>
    <name evidence="2" type="primary">folE2_2</name>
    <name evidence="2" type="ORF">DGMP_16680</name>
</gene>